<organism evidence="1">
    <name type="scientific">Tanacetum cinerariifolium</name>
    <name type="common">Dalmatian daisy</name>
    <name type="synonym">Chrysanthemum cinerariifolium</name>
    <dbReference type="NCBI Taxonomy" id="118510"/>
    <lineage>
        <taxon>Eukaryota</taxon>
        <taxon>Viridiplantae</taxon>
        <taxon>Streptophyta</taxon>
        <taxon>Embryophyta</taxon>
        <taxon>Tracheophyta</taxon>
        <taxon>Spermatophyta</taxon>
        <taxon>Magnoliopsida</taxon>
        <taxon>eudicotyledons</taxon>
        <taxon>Gunneridae</taxon>
        <taxon>Pentapetalae</taxon>
        <taxon>asterids</taxon>
        <taxon>campanulids</taxon>
        <taxon>Asterales</taxon>
        <taxon>Asteraceae</taxon>
        <taxon>Asteroideae</taxon>
        <taxon>Anthemideae</taxon>
        <taxon>Anthemidinae</taxon>
        <taxon>Tanacetum</taxon>
    </lineage>
</organism>
<dbReference type="PANTHER" id="PTHR47592">
    <property type="entry name" value="PBF68 PROTEIN"/>
    <property type="match status" value="1"/>
</dbReference>
<name>A0A699PJD0_TANCI</name>
<dbReference type="PANTHER" id="PTHR47592:SF29">
    <property type="entry name" value="ZINC FINGER, CCHC-TYPE"/>
    <property type="match status" value="1"/>
</dbReference>
<comment type="caution">
    <text evidence="1">The sequence shown here is derived from an EMBL/GenBank/DDBJ whole genome shotgun (WGS) entry which is preliminary data.</text>
</comment>
<accession>A0A699PJD0</accession>
<evidence type="ECO:0000313" key="1">
    <source>
        <dbReference type="EMBL" id="GFD19384.1"/>
    </source>
</evidence>
<sequence length="113" mass="13467">MDGNTVKEITMKFGILDKFEGHDFRRCQKKKMHFLLKVIYVLTTPMLELLEDATGEAIRIREKWENDDYICRGHILDSMSDSLFDVHTNVELAKELWPCRIHLKPSTWQRMLR</sequence>
<gene>
    <name evidence="1" type="ORF">Tci_891353</name>
</gene>
<dbReference type="EMBL" id="BKCJ011314162">
    <property type="protein sequence ID" value="GFD19384.1"/>
    <property type="molecule type" value="Genomic_DNA"/>
</dbReference>
<feature type="non-terminal residue" evidence="1">
    <location>
        <position position="113"/>
    </location>
</feature>
<protein>
    <submittedName>
        <fullName evidence="1">Zinc finger, CCHC-type</fullName>
    </submittedName>
</protein>
<reference evidence="1" key="1">
    <citation type="journal article" date="2019" name="Sci. Rep.">
        <title>Draft genome of Tanacetum cinerariifolium, the natural source of mosquito coil.</title>
        <authorList>
            <person name="Yamashiro T."/>
            <person name="Shiraishi A."/>
            <person name="Satake H."/>
            <person name="Nakayama K."/>
        </authorList>
    </citation>
    <scope>NUCLEOTIDE SEQUENCE</scope>
</reference>
<dbReference type="AlphaFoldDB" id="A0A699PJD0"/>
<proteinExistence type="predicted"/>